<keyword evidence="9" id="KW-1185">Reference proteome</keyword>
<dbReference type="Proteomes" id="UP000197007">
    <property type="component" value="Chromosome"/>
</dbReference>
<dbReference type="RefSeq" id="WP_088593541.1">
    <property type="nucleotide sequence ID" value="NZ_CP022022.1"/>
</dbReference>
<evidence type="ECO:0000313" key="9">
    <source>
        <dbReference type="Proteomes" id="UP000197007"/>
    </source>
</evidence>
<dbReference type="InterPro" id="IPR012944">
    <property type="entry name" value="SusD_RagB_dom"/>
</dbReference>
<evidence type="ECO:0000259" key="6">
    <source>
        <dbReference type="Pfam" id="PF07980"/>
    </source>
</evidence>
<comment type="similarity">
    <text evidence="2">Belongs to the SusD family.</text>
</comment>
<dbReference type="AlphaFoldDB" id="A0A1Z4BM84"/>
<proteinExistence type="inferred from homology"/>
<dbReference type="Pfam" id="PF14322">
    <property type="entry name" value="SusD-like_3"/>
    <property type="match status" value="1"/>
</dbReference>
<sequence length="511" mass="58247">MKKIYKIITLVVAPLFFTGCFNLDQQPYEDLSQANSFKTVQDAQFWVNGMYGKLRTNIYGSAMYATDLQADFLNMALRDGTNETITNFQNWTLFTVNNAATATIWQRYWGAIQNINIGLEGIPTITIPQENYRTDAAQIKHNMGELYLARAYYYTYLLTHYCPTDEASAYGLPLLSGPTINNFPNRSTVGQTYDFILADIAQAETRLSDVTGALGSEKFTKDAVAALKARVLLYRGKWAEAYAAATSIIGSRYSLVSSSSDLEKVWKDDDTAESIVQLYAKYDIGNTAELPSANDVYLGYQREWNYRLRRFEIKYLPKAIPTQDFVNLYNDNDYRKSIYIKKLFANYGSATFNDLYLVNKYPDNPLLKQTPNGSSTYMHRPKVFRIAEIYLIAAEAAYKNGDQTNAKTYLDRLRTARGIGSVTYTDLWAEIQNERNRELAFEGFRMADIKRWNLGVVRGTPQNLSAIVSDPADQYYQLNIPAGNYKMVWPLSPSDILYEKGRANWQQNPGW</sequence>
<comment type="subcellular location">
    <subcellularLocation>
        <location evidence="1">Cell outer membrane</location>
    </subcellularLocation>
</comment>
<feature type="domain" description="RagB/SusD" evidence="6">
    <location>
        <begin position="350"/>
        <end position="511"/>
    </location>
</feature>
<dbReference type="InterPro" id="IPR033985">
    <property type="entry name" value="SusD-like_N"/>
</dbReference>
<dbReference type="Pfam" id="PF07980">
    <property type="entry name" value="SusD_RagB"/>
    <property type="match status" value="1"/>
</dbReference>
<dbReference type="Gene3D" id="1.25.40.390">
    <property type="match status" value="1"/>
</dbReference>
<evidence type="ECO:0000259" key="7">
    <source>
        <dbReference type="Pfam" id="PF14322"/>
    </source>
</evidence>
<feature type="domain" description="SusD-like N-terminal" evidence="7">
    <location>
        <begin position="23"/>
        <end position="233"/>
    </location>
</feature>
<organism evidence="8 9">
    <name type="scientific">Capnocytophaga endodontalis</name>
    <dbReference type="NCBI Taxonomy" id="2708117"/>
    <lineage>
        <taxon>Bacteria</taxon>
        <taxon>Pseudomonadati</taxon>
        <taxon>Bacteroidota</taxon>
        <taxon>Flavobacteriia</taxon>
        <taxon>Flavobacteriales</taxon>
        <taxon>Flavobacteriaceae</taxon>
        <taxon>Capnocytophaga</taxon>
    </lineage>
</organism>
<evidence type="ECO:0000256" key="5">
    <source>
        <dbReference type="ARBA" id="ARBA00023237"/>
    </source>
</evidence>
<keyword evidence="5" id="KW-0998">Cell outer membrane</keyword>
<reference evidence="9" key="1">
    <citation type="submission" date="2017-06" db="EMBL/GenBank/DDBJ databases">
        <title>Complete genome sequence of Capnocytophaga sp. KCOM 1579 (=ChDC OS43) isolated from a human refractory periapical abscess lesion.</title>
        <authorList>
            <person name="Kook J.-K."/>
            <person name="Park S.-N."/>
            <person name="Lim Y.K."/>
            <person name="Roh H."/>
        </authorList>
    </citation>
    <scope>NUCLEOTIDE SEQUENCE [LARGE SCALE GENOMIC DNA]</scope>
    <source>
        <strain evidence="9">ChDC OS43</strain>
    </source>
</reference>
<dbReference type="SUPFAM" id="SSF48452">
    <property type="entry name" value="TPR-like"/>
    <property type="match status" value="1"/>
</dbReference>
<protein>
    <submittedName>
        <fullName evidence="8">RagB/SusD family nutrient uptake outer membrane protein</fullName>
    </submittedName>
</protein>
<evidence type="ECO:0000256" key="3">
    <source>
        <dbReference type="ARBA" id="ARBA00022729"/>
    </source>
</evidence>
<evidence type="ECO:0000256" key="4">
    <source>
        <dbReference type="ARBA" id="ARBA00023136"/>
    </source>
</evidence>
<evidence type="ECO:0000313" key="8">
    <source>
        <dbReference type="EMBL" id="ASF42380.1"/>
    </source>
</evidence>
<dbReference type="InterPro" id="IPR011990">
    <property type="entry name" value="TPR-like_helical_dom_sf"/>
</dbReference>
<evidence type="ECO:0000256" key="1">
    <source>
        <dbReference type="ARBA" id="ARBA00004442"/>
    </source>
</evidence>
<dbReference type="PROSITE" id="PS51257">
    <property type="entry name" value="PROKAR_LIPOPROTEIN"/>
    <property type="match status" value="1"/>
</dbReference>
<gene>
    <name evidence="8" type="ORF">CBG49_04415</name>
</gene>
<keyword evidence="4" id="KW-0472">Membrane</keyword>
<dbReference type="EMBL" id="CP022022">
    <property type="protein sequence ID" value="ASF42380.1"/>
    <property type="molecule type" value="Genomic_DNA"/>
</dbReference>
<accession>A0A1Z4BM84</accession>
<keyword evidence="3" id="KW-0732">Signal</keyword>
<name>A0A1Z4BM84_9FLAO</name>
<evidence type="ECO:0000256" key="2">
    <source>
        <dbReference type="ARBA" id="ARBA00006275"/>
    </source>
</evidence>
<dbReference type="GO" id="GO:0009279">
    <property type="term" value="C:cell outer membrane"/>
    <property type="evidence" value="ECO:0007669"/>
    <property type="project" value="UniProtKB-SubCell"/>
</dbReference>
<dbReference type="KEGG" id="capn:CBG49_04415"/>